<dbReference type="Pfam" id="PF05621">
    <property type="entry name" value="TniB"/>
    <property type="match status" value="1"/>
</dbReference>
<name>A0A918ATX5_9PSEU</name>
<gene>
    <name evidence="2" type="ORF">GCM10010185_67910</name>
</gene>
<comment type="caution">
    <text evidence="2">The sequence shown here is derived from an EMBL/GenBank/DDBJ whole genome shotgun (WGS) entry which is preliminary data.</text>
</comment>
<keyword evidence="3" id="KW-1185">Reference proteome</keyword>
<dbReference type="InterPro" id="IPR008868">
    <property type="entry name" value="TniB"/>
</dbReference>
<dbReference type="InterPro" id="IPR027417">
    <property type="entry name" value="P-loop_NTPase"/>
</dbReference>
<protein>
    <recommendedName>
        <fullName evidence="1">AAA+ ATPase domain-containing protein</fullName>
    </recommendedName>
</protein>
<dbReference type="InterPro" id="IPR003593">
    <property type="entry name" value="AAA+_ATPase"/>
</dbReference>
<evidence type="ECO:0000313" key="2">
    <source>
        <dbReference type="EMBL" id="GGP84461.1"/>
    </source>
</evidence>
<accession>A0A918ATX5</accession>
<dbReference type="Proteomes" id="UP000639606">
    <property type="component" value="Unassembled WGS sequence"/>
</dbReference>
<evidence type="ECO:0000313" key="3">
    <source>
        <dbReference type="Proteomes" id="UP000639606"/>
    </source>
</evidence>
<dbReference type="Gene3D" id="3.40.50.300">
    <property type="entry name" value="P-loop containing nucleotide triphosphate hydrolases"/>
    <property type="match status" value="1"/>
</dbReference>
<dbReference type="EMBL" id="BMRG01000026">
    <property type="protein sequence ID" value="GGP84461.1"/>
    <property type="molecule type" value="Genomic_DNA"/>
</dbReference>
<sequence>MTTLQAELDDVDQLAPDESLTAREGWRRFVEHQSAPPVLPTAAELAALSARARAELVQARRDYHSDLPLAHTPVIRKLLTTGRLLVQLNRGQTSARRGMILSGASGTGKTTALTQLGRTHERAVRKRHPGRAGQDRIPVVYVTVPTDATPKMLAVEFARFYGVEFNSRATMPDIVNTVCAVAARTHLELVLIDEIHSILDTRARAEVSDQLKYFAERLPATFAYAGIEVEERGMFAGPRGRQIAGRFTLIDSTPFDYGTPEQKTAWRSLIATLEHSLRLHRHQPGTLVEHADYLYERTGGAIGSLSVLIRGAAVLAIEDETEQITHDLLDLIPLDHTATSANSADQWISQQHHSIKHRIEPEDRVVLASTLRRHEHRLAQFPPDLAEEPAEGVDAILPLQLPQIDVEVDLLGRHETEDREHPRNRPDLQFHQFGTGRAGERVSGQGQRQRRVALDEFPLPTTRLDQIEHSLPVLRRGIRDEHVRKRPHEVRIEEAPDLIPVKIRHAAMVPGQRRGRSPICASRGRRLTCRRARHCRWHQRTSGGRFCRSVQAASSRGRRTRSLR</sequence>
<dbReference type="RefSeq" id="WP_229796366.1">
    <property type="nucleotide sequence ID" value="NZ_BMRG01000026.1"/>
</dbReference>
<organism evidence="2 3">
    <name type="scientific">Saccharothrix coeruleofusca</name>
    <dbReference type="NCBI Taxonomy" id="33919"/>
    <lineage>
        <taxon>Bacteria</taxon>
        <taxon>Bacillati</taxon>
        <taxon>Actinomycetota</taxon>
        <taxon>Actinomycetes</taxon>
        <taxon>Pseudonocardiales</taxon>
        <taxon>Pseudonocardiaceae</taxon>
        <taxon>Saccharothrix</taxon>
    </lineage>
</organism>
<dbReference type="SUPFAM" id="SSF52540">
    <property type="entry name" value="P-loop containing nucleoside triphosphate hydrolases"/>
    <property type="match status" value="1"/>
</dbReference>
<reference evidence="2" key="2">
    <citation type="submission" date="2020-09" db="EMBL/GenBank/DDBJ databases">
        <authorList>
            <person name="Sun Q."/>
            <person name="Ohkuma M."/>
        </authorList>
    </citation>
    <scope>NUCLEOTIDE SEQUENCE</scope>
    <source>
        <strain evidence="2">JCM 3313</strain>
    </source>
</reference>
<dbReference type="AlphaFoldDB" id="A0A918ATX5"/>
<evidence type="ECO:0000259" key="1">
    <source>
        <dbReference type="SMART" id="SM00382"/>
    </source>
</evidence>
<reference evidence="2" key="1">
    <citation type="journal article" date="2014" name="Int. J. Syst. Evol. Microbiol.">
        <title>Complete genome sequence of Corynebacterium casei LMG S-19264T (=DSM 44701T), isolated from a smear-ripened cheese.</title>
        <authorList>
            <consortium name="US DOE Joint Genome Institute (JGI-PGF)"/>
            <person name="Walter F."/>
            <person name="Albersmeier A."/>
            <person name="Kalinowski J."/>
            <person name="Ruckert C."/>
        </authorList>
    </citation>
    <scope>NUCLEOTIDE SEQUENCE</scope>
    <source>
        <strain evidence="2">JCM 3313</strain>
    </source>
</reference>
<dbReference type="SMART" id="SM00382">
    <property type="entry name" value="AAA"/>
    <property type="match status" value="1"/>
</dbReference>
<feature type="domain" description="AAA+ ATPase" evidence="1">
    <location>
        <begin position="95"/>
        <end position="289"/>
    </location>
</feature>
<proteinExistence type="predicted"/>